<feature type="transmembrane region" description="Helical" evidence="8">
    <location>
        <begin position="452"/>
        <end position="472"/>
    </location>
</feature>
<dbReference type="SUPFAM" id="SSF82693">
    <property type="entry name" value="Multidrug efflux transporter AcrB pore domain, PN1, PN2, PC1 and PC2 subdomains"/>
    <property type="match status" value="3"/>
</dbReference>
<feature type="transmembrane region" description="Helical" evidence="8">
    <location>
        <begin position="351"/>
        <end position="375"/>
    </location>
</feature>
<keyword evidence="6 8" id="KW-1133">Transmembrane helix</keyword>
<sequence>MFERLIQFAIEQRIIVLLAVLLMAGLGIASYQKLPIDAVPDITNVQVQINTGAAGFSPLETEQRITFPIETAMAGLPALEQTRSLSRSGLSQVTVIFKDGTDLFFARQLVNERLQIAKEQLPEGAEAVMGPISTGLGEIFLWTVEAQEGALKDDGTPYTPTDLRVIQDWIIKPQLRNVPGVAEINTIGGFAKEYQIAPDPKRLAAYKLTLTDLVTALERNNANVGAGYIERSGEQLLIRAPGQVASTEDIANIVMANVDGTPIRIKNVATVEIGRELRSGAATENGREVVLGTVFMLIGENSRTVSQAVAGKLEQINKSLPQGVIAVPVYDRTHLVDKAIATVKKNLIEGAILVIAILFLFLGNIRAALITAMVIPLSMLFTFTGMFSNKVSANLMSLGALDFGIIVDGAVVIVENTLRRLAHAQQHHGRLLTRAERFKEVFAAAKEARRPLIFGQLIIMVVYLPIFALSGVEGKMFHPMAFTVVIALLGAMLLSVTFVPAAIALFVTGKVKEEEGAVMRGARRVYAPALAWVMGHRAVAVGAALGVIVLSGVMTSRMGSEFVPSLSEGDFALQALRVPGTSLTQSVDMQQRLETLILAKIPEVERVFARTGTAEIASDPMPPNISDSYVMLKPKEQWPDPGKSRDTLMAELQAAAATLPGSNYELSQPIQLRFNELISGVRSDVAVKVFGDDMEVLNATAAKIAAAMQKVNGASEVKVEQTTGLPVLTIDIDRDKAARYGLNVGDVQDTIAVAVGGRQAGTLYEGDRRFDMVVRLSDAMRKDIDGLSALLIPVPAVNGAANQIGFIALQDVASLDLVLGPNQVSRENGKRLVIVSANVRGRDIGSFVAEAGEVIERDVQVPAGYWTSWGGQFEQLQSAAKRLQIVVPVALLLVFGLLFMMFNNLKDGLLVFTGIPFALTGGVMALWLRDIPLSISAGVGFIALSGVAVLNGLVMIAFIRNLREEGRSLTEAINIGALTRLRPVLMTALVASLGFIPMALATGTGAEVQRPLATVVIGGILSSTILTLLILPALYQLAHRRDEEAVPTK</sequence>
<feature type="transmembrane region" description="Helical" evidence="8">
    <location>
        <begin position="484"/>
        <end position="508"/>
    </location>
</feature>
<evidence type="ECO:0000256" key="1">
    <source>
        <dbReference type="ARBA" id="ARBA00004651"/>
    </source>
</evidence>
<feature type="transmembrane region" description="Helical" evidence="8">
    <location>
        <begin position="909"/>
        <end position="928"/>
    </location>
</feature>
<dbReference type="PRINTS" id="PR00702">
    <property type="entry name" value="ACRIFLAVINRP"/>
</dbReference>
<evidence type="ECO:0000313" key="10">
    <source>
        <dbReference type="Proteomes" id="UP001617296"/>
    </source>
</evidence>
<evidence type="ECO:0000256" key="6">
    <source>
        <dbReference type="ARBA" id="ARBA00022989"/>
    </source>
</evidence>
<feature type="transmembrane region" description="Helical" evidence="8">
    <location>
        <begin position="883"/>
        <end position="902"/>
    </location>
</feature>
<dbReference type="Gene3D" id="3.30.70.1430">
    <property type="entry name" value="Multidrug efflux transporter AcrB pore domain"/>
    <property type="match status" value="2"/>
</dbReference>
<keyword evidence="4" id="KW-1003">Cell membrane</keyword>
<feature type="transmembrane region" description="Helical" evidence="8">
    <location>
        <begin position="934"/>
        <end position="959"/>
    </location>
</feature>
<dbReference type="Gene3D" id="1.20.1640.10">
    <property type="entry name" value="Multidrug efflux transporter AcrB transmembrane domain"/>
    <property type="match status" value="2"/>
</dbReference>
<name>A0ABW8DI57_9PSED</name>
<dbReference type="EMBL" id="JBIUVY010000014">
    <property type="protein sequence ID" value="MFJ2286904.1"/>
    <property type="molecule type" value="Genomic_DNA"/>
</dbReference>
<proteinExistence type="inferred from homology"/>
<comment type="similarity">
    <text evidence="2">Belongs to the resistance-nodulation-cell division (RND) (TC 2.A.6) family.</text>
</comment>
<dbReference type="Gene3D" id="3.30.70.1320">
    <property type="entry name" value="Multidrug efflux transporter AcrB pore domain like"/>
    <property type="match status" value="1"/>
</dbReference>
<accession>A0ABW8DI57</accession>
<gene>
    <name evidence="9" type="ORF">ACIOUF_11140</name>
</gene>
<evidence type="ECO:0000256" key="7">
    <source>
        <dbReference type="ARBA" id="ARBA00023136"/>
    </source>
</evidence>
<dbReference type="RefSeq" id="WP_401231732.1">
    <property type="nucleotide sequence ID" value="NZ_JBIUVY010000014.1"/>
</dbReference>
<evidence type="ECO:0000256" key="3">
    <source>
        <dbReference type="ARBA" id="ARBA00022448"/>
    </source>
</evidence>
<dbReference type="Pfam" id="PF00873">
    <property type="entry name" value="ACR_tran"/>
    <property type="match status" value="1"/>
</dbReference>
<dbReference type="PANTHER" id="PTHR32063">
    <property type="match status" value="1"/>
</dbReference>
<keyword evidence="5 8" id="KW-0812">Transmembrane</keyword>
<protein>
    <submittedName>
        <fullName evidence="9">CusA/CzcA family heavy metal efflux RND transporter</fullName>
    </submittedName>
</protein>
<reference evidence="9 10" key="1">
    <citation type="submission" date="2024-10" db="EMBL/GenBank/DDBJ databases">
        <title>The Natural Products Discovery Center: Release of the First 8490 Sequenced Strains for Exploring Actinobacteria Biosynthetic Diversity.</title>
        <authorList>
            <person name="Kalkreuter E."/>
            <person name="Kautsar S.A."/>
            <person name="Yang D."/>
            <person name="Bader C.D."/>
            <person name="Teijaro C.N."/>
            <person name="Fluegel L."/>
            <person name="Davis C.M."/>
            <person name="Simpson J.R."/>
            <person name="Lauterbach L."/>
            <person name="Steele A.D."/>
            <person name="Gui C."/>
            <person name="Meng S."/>
            <person name="Li G."/>
            <person name="Viehrig K."/>
            <person name="Ye F."/>
            <person name="Su P."/>
            <person name="Kiefer A.F."/>
            <person name="Nichols A."/>
            <person name="Cepeda A.J."/>
            <person name="Yan W."/>
            <person name="Fan B."/>
            <person name="Jiang Y."/>
            <person name="Adhikari A."/>
            <person name="Zheng C.-J."/>
            <person name="Schuster L."/>
            <person name="Cowan T.M."/>
            <person name="Smanski M.J."/>
            <person name="Chevrette M.G."/>
            <person name="De Carvalho L.P.S."/>
            <person name="Shen B."/>
        </authorList>
    </citation>
    <scope>NUCLEOTIDE SEQUENCE [LARGE SCALE GENOMIC DNA]</scope>
    <source>
        <strain evidence="9 10">NPDC087689</strain>
    </source>
</reference>
<feature type="transmembrane region" description="Helical" evidence="8">
    <location>
        <begin position="529"/>
        <end position="554"/>
    </location>
</feature>
<organism evidence="9 10">
    <name type="scientific">Pseudomonas iridis</name>
    <dbReference type="NCBI Taxonomy" id="2710587"/>
    <lineage>
        <taxon>Bacteria</taxon>
        <taxon>Pseudomonadati</taxon>
        <taxon>Pseudomonadota</taxon>
        <taxon>Gammaproteobacteria</taxon>
        <taxon>Pseudomonadales</taxon>
        <taxon>Pseudomonadaceae</taxon>
        <taxon>Pseudomonas</taxon>
    </lineage>
</organism>
<feature type="transmembrane region" description="Helical" evidence="8">
    <location>
        <begin position="395"/>
        <end position="414"/>
    </location>
</feature>
<dbReference type="InterPro" id="IPR004763">
    <property type="entry name" value="CusA-like"/>
</dbReference>
<dbReference type="Proteomes" id="UP001617296">
    <property type="component" value="Unassembled WGS sequence"/>
</dbReference>
<evidence type="ECO:0000256" key="8">
    <source>
        <dbReference type="SAM" id="Phobius"/>
    </source>
</evidence>
<feature type="transmembrane region" description="Helical" evidence="8">
    <location>
        <begin position="980"/>
        <end position="1000"/>
    </location>
</feature>
<dbReference type="InterPro" id="IPR001036">
    <property type="entry name" value="Acrflvin-R"/>
</dbReference>
<keyword evidence="7 8" id="KW-0472">Membrane</keyword>
<dbReference type="SUPFAM" id="SSF82714">
    <property type="entry name" value="Multidrug efflux transporter AcrB TolC docking domain, DN and DC subdomains"/>
    <property type="match status" value="2"/>
</dbReference>
<keyword evidence="10" id="KW-1185">Reference proteome</keyword>
<comment type="caution">
    <text evidence="9">The sequence shown here is derived from an EMBL/GenBank/DDBJ whole genome shotgun (WGS) entry which is preliminary data.</text>
</comment>
<dbReference type="InterPro" id="IPR027463">
    <property type="entry name" value="AcrB_DN_DC_subdom"/>
</dbReference>
<evidence type="ECO:0000256" key="2">
    <source>
        <dbReference type="ARBA" id="ARBA00010942"/>
    </source>
</evidence>
<dbReference type="NCBIfam" id="TIGR00914">
    <property type="entry name" value="2A0601"/>
    <property type="match status" value="1"/>
</dbReference>
<keyword evidence="3" id="KW-0813">Transport</keyword>
<dbReference type="PANTHER" id="PTHR32063:SF24">
    <property type="entry name" value="CATION EFFLUX SYSTEM (ACRB_ACRD_ACRF FAMILY)"/>
    <property type="match status" value="1"/>
</dbReference>
<dbReference type="Gene3D" id="3.30.2090.10">
    <property type="entry name" value="Multidrug efflux transporter AcrB TolC docking domain, DN and DC subdomains"/>
    <property type="match status" value="2"/>
</dbReference>
<feature type="transmembrane region" description="Helical" evidence="8">
    <location>
        <begin position="1012"/>
        <end position="1035"/>
    </location>
</feature>
<comment type="subcellular location">
    <subcellularLocation>
        <location evidence="1">Cell membrane</location>
        <topology evidence="1">Multi-pass membrane protein</topology>
    </subcellularLocation>
</comment>
<evidence type="ECO:0000256" key="4">
    <source>
        <dbReference type="ARBA" id="ARBA00022475"/>
    </source>
</evidence>
<feature type="transmembrane region" description="Helical" evidence="8">
    <location>
        <begin position="12"/>
        <end position="31"/>
    </location>
</feature>
<evidence type="ECO:0000313" key="9">
    <source>
        <dbReference type="EMBL" id="MFJ2286904.1"/>
    </source>
</evidence>
<dbReference type="Gene3D" id="3.30.70.1440">
    <property type="entry name" value="Multidrug efflux transporter AcrB pore domain"/>
    <property type="match status" value="1"/>
</dbReference>
<evidence type="ECO:0000256" key="5">
    <source>
        <dbReference type="ARBA" id="ARBA00022692"/>
    </source>
</evidence>
<dbReference type="SUPFAM" id="SSF82866">
    <property type="entry name" value="Multidrug efflux transporter AcrB transmembrane domain"/>
    <property type="match status" value="2"/>
</dbReference>